<name>M2R158_CERS8</name>
<keyword evidence="3" id="KW-1185">Reference proteome</keyword>
<dbReference type="InterPro" id="IPR011059">
    <property type="entry name" value="Metal-dep_hydrolase_composite"/>
</dbReference>
<dbReference type="Gene3D" id="3.20.20.140">
    <property type="entry name" value="Metal-dependent hydrolases"/>
    <property type="match status" value="1"/>
</dbReference>
<evidence type="ECO:0000313" key="3">
    <source>
        <dbReference type="Proteomes" id="UP000016930"/>
    </source>
</evidence>
<dbReference type="Pfam" id="PF01979">
    <property type="entry name" value="Amidohydro_1"/>
    <property type="match status" value="1"/>
</dbReference>
<evidence type="ECO:0000259" key="1">
    <source>
        <dbReference type="Pfam" id="PF01979"/>
    </source>
</evidence>
<feature type="domain" description="Amidohydrolase-related" evidence="1">
    <location>
        <begin position="76"/>
        <end position="266"/>
    </location>
</feature>
<dbReference type="AlphaFoldDB" id="M2R158"/>
<dbReference type="Proteomes" id="UP000016930">
    <property type="component" value="Unassembled WGS sequence"/>
</dbReference>
<evidence type="ECO:0000313" key="2">
    <source>
        <dbReference type="EMBL" id="EMD32606.1"/>
    </source>
</evidence>
<dbReference type="SUPFAM" id="SSF51338">
    <property type="entry name" value="Composite domain of metallo-dependent hydrolases"/>
    <property type="match status" value="1"/>
</dbReference>
<accession>M2R158</accession>
<dbReference type="Gene3D" id="2.30.40.10">
    <property type="entry name" value="Urease, subunit C, domain 1"/>
    <property type="match status" value="1"/>
</dbReference>
<dbReference type="InterPro" id="IPR032466">
    <property type="entry name" value="Metal_Hydrolase"/>
</dbReference>
<gene>
    <name evidence="2" type="ORF">CERSUDRAFT_161559</name>
</gene>
<dbReference type="STRING" id="914234.M2R158"/>
<dbReference type="PANTHER" id="PTHR43135:SF3">
    <property type="entry name" value="ALPHA-D-RIBOSE 1-METHYLPHOSPHONATE 5-TRIPHOSPHATE DIPHOSPHATASE"/>
    <property type="match status" value="1"/>
</dbReference>
<dbReference type="InterPro" id="IPR051781">
    <property type="entry name" value="Metallo-dep_Hydrolase"/>
</dbReference>
<dbReference type="OrthoDB" id="5595695at2759"/>
<proteinExistence type="predicted"/>
<dbReference type="InterPro" id="IPR006680">
    <property type="entry name" value="Amidohydro-rel"/>
</dbReference>
<dbReference type="EMBL" id="KB445810">
    <property type="protein sequence ID" value="EMD32606.1"/>
    <property type="molecule type" value="Genomic_DNA"/>
</dbReference>
<reference evidence="2 3" key="1">
    <citation type="journal article" date="2012" name="Proc. Natl. Acad. Sci. U.S.A.">
        <title>Comparative genomics of Ceriporiopsis subvermispora and Phanerochaete chrysosporium provide insight into selective ligninolysis.</title>
        <authorList>
            <person name="Fernandez-Fueyo E."/>
            <person name="Ruiz-Duenas F.J."/>
            <person name="Ferreira P."/>
            <person name="Floudas D."/>
            <person name="Hibbett D.S."/>
            <person name="Canessa P."/>
            <person name="Larrondo L.F."/>
            <person name="James T.Y."/>
            <person name="Seelenfreund D."/>
            <person name="Lobos S."/>
            <person name="Polanco R."/>
            <person name="Tello M."/>
            <person name="Honda Y."/>
            <person name="Watanabe T."/>
            <person name="Watanabe T."/>
            <person name="Ryu J.S."/>
            <person name="Kubicek C.P."/>
            <person name="Schmoll M."/>
            <person name="Gaskell J."/>
            <person name="Hammel K.E."/>
            <person name="St John F.J."/>
            <person name="Vanden Wymelenberg A."/>
            <person name="Sabat G."/>
            <person name="Splinter BonDurant S."/>
            <person name="Syed K."/>
            <person name="Yadav J.S."/>
            <person name="Doddapaneni H."/>
            <person name="Subramanian V."/>
            <person name="Lavin J.L."/>
            <person name="Oguiza J.A."/>
            <person name="Perez G."/>
            <person name="Pisabarro A.G."/>
            <person name="Ramirez L."/>
            <person name="Santoyo F."/>
            <person name="Master E."/>
            <person name="Coutinho P.M."/>
            <person name="Henrissat B."/>
            <person name="Lombard V."/>
            <person name="Magnuson J.K."/>
            <person name="Kuees U."/>
            <person name="Hori C."/>
            <person name="Igarashi K."/>
            <person name="Samejima M."/>
            <person name="Held B.W."/>
            <person name="Barry K.W."/>
            <person name="LaButti K.M."/>
            <person name="Lapidus A."/>
            <person name="Lindquist E.A."/>
            <person name="Lucas S.M."/>
            <person name="Riley R."/>
            <person name="Salamov A.A."/>
            <person name="Hoffmeister D."/>
            <person name="Schwenk D."/>
            <person name="Hadar Y."/>
            <person name="Yarden O."/>
            <person name="de Vries R.P."/>
            <person name="Wiebenga A."/>
            <person name="Stenlid J."/>
            <person name="Eastwood D."/>
            <person name="Grigoriev I.V."/>
            <person name="Berka R.M."/>
            <person name="Blanchette R.A."/>
            <person name="Kersten P."/>
            <person name="Martinez A.T."/>
            <person name="Vicuna R."/>
            <person name="Cullen D."/>
        </authorList>
    </citation>
    <scope>NUCLEOTIDE SEQUENCE [LARGE SCALE GENOMIC DNA]</scope>
    <source>
        <strain evidence="2 3">B</strain>
    </source>
</reference>
<dbReference type="SUPFAM" id="SSF51556">
    <property type="entry name" value="Metallo-dependent hydrolases"/>
    <property type="match status" value="1"/>
</dbReference>
<dbReference type="HOGENOM" id="CLU_023620_1_1_1"/>
<dbReference type="PANTHER" id="PTHR43135">
    <property type="entry name" value="ALPHA-D-RIBOSE 1-METHYLPHOSPHONATE 5-TRIPHOSPHATE DIPHOSPHATASE"/>
    <property type="match status" value="1"/>
</dbReference>
<dbReference type="GO" id="GO:0016810">
    <property type="term" value="F:hydrolase activity, acting on carbon-nitrogen (but not peptide) bonds"/>
    <property type="evidence" value="ECO:0007669"/>
    <property type="project" value="InterPro"/>
</dbReference>
<sequence length="468" mass="51363">MQLQSWELPQVIDATMRIFAGKLYNPYTLAIEEKKVITVSPDSGLIVDVQSFSDTEADAAVASGDPKVIDLRALTVHPGFVDVHVHFFLHPYSEVSWNDQLTKEHLAERTVRATVHARRTLMAGYTSVRDLGTEGAADADIALRNCLSGPEALIPGPRYFCANRAIVTTGSYGPKGGIHPNQEGVDGITGAEVADGVVECVKAVRRQIGAGADWIKVYADYRYRSRMTSVSPTVAAASHRTFDKHETEAIIATAHALGVKVAAHSQHWPYTDVSVSPNSLEHGYNISFDRWLDFQVQDTAPGNSRPIWVPTLAVYHTQGDPAAWAHASKTFQEALRRGIQNIACGGDTGVFPHGDNALEMKLMVRLGADWRQVLRWGTLGGWECIRSMAWEGGTAATRLARVEELQEDRRVVGDNEMPFGAIRKGFAADIVATTGDFEKDFENAVDKANITFVMKTGRVYKRDSIEVV</sequence>
<organism evidence="2 3">
    <name type="scientific">Ceriporiopsis subvermispora (strain B)</name>
    <name type="common">White-rot fungus</name>
    <name type="synonym">Gelatoporia subvermispora</name>
    <dbReference type="NCBI Taxonomy" id="914234"/>
    <lineage>
        <taxon>Eukaryota</taxon>
        <taxon>Fungi</taxon>
        <taxon>Dikarya</taxon>
        <taxon>Basidiomycota</taxon>
        <taxon>Agaricomycotina</taxon>
        <taxon>Agaricomycetes</taxon>
        <taxon>Polyporales</taxon>
        <taxon>Gelatoporiaceae</taxon>
        <taxon>Gelatoporia</taxon>
    </lineage>
</organism>
<protein>
    <recommendedName>
        <fullName evidence="1">Amidohydrolase-related domain-containing protein</fullName>
    </recommendedName>
</protein>